<dbReference type="Proteomes" id="UP001314796">
    <property type="component" value="Unassembled WGS sequence"/>
</dbReference>
<dbReference type="InterPro" id="IPR029064">
    <property type="entry name" value="Ribosomal_eL30-like_sf"/>
</dbReference>
<protein>
    <submittedName>
        <fullName evidence="2">Ribosomal protein L7Ae-like RNA K-turn-binding protein</fullName>
    </submittedName>
</protein>
<feature type="domain" description="Ribosomal protein eL8/eL30/eS12/Gadd45" evidence="1">
    <location>
        <begin position="4"/>
        <end position="94"/>
    </location>
</feature>
<dbReference type="Gene3D" id="3.30.1330.30">
    <property type="match status" value="1"/>
</dbReference>
<evidence type="ECO:0000259" key="1">
    <source>
        <dbReference type="Pfam" id="PF01248"/>
    </source>
</evidence>
<proteinExistence type="predicted"/>
<reference evidence="2 3" key="1">
    <citation type="submission" date="2021-01" db="EMBL/GenBank/DDBJ databases">
        <title>Genomic Encyclopedia of Type Strains, Phase IV (KMG-IV): sequencing the most valuable type-strain genomes for metagenomic binning, comparative biology and taxonomic classification.</title>
        <authorList>
            <person name="Goeker M."/>
        </authorList>
    </citation>
    <scope>NUCLEOTIDE SEQUENCE [LARGE SCALE GENOMIC DNA]</scope>
    <source>
        <strain evidence="2 3">DSM 25890</strain>
    </source>
</reference>
<gene>
    <name evidence="2" type="ORF">JOC73_000214</name>
</gene>
<accession>A0ABS2NLB6</accession>
<sequence length="106" mass="11906">MKEKIKNLLGFAMKSGKLVSGEDGCKIEIKKNSVYLIVLAKDASDNTKKLFTDKTSYRNIPLRFFGSKEYLGQIIGKAPRAVIGIKDKGFAEKLIEHLDRDENTNI</sequence>
<dbReference type="NCBIfam" id="NF004078">
    <property type="entry name" value="PRK05583.1"/>
    <property type="match status" value="1"/>
</dbReference>
<dbReference type="InterPro" id="IPR004038">
    <property type="entry name" value="Ribosomal_eL8/eL30/eS12/Gad45"/>
</dbReference>
<dbReference type="RefSeq" id="WP_204399986.1">
    <property type="nucleotide sequence ID" value="NZ_JAFBEE010000001.1"/>
</dbReference>
<evidence type="ECO:0000313" key="3">
    <source>
        <dbReference type="Proteomes" id="UP001314796"/>
    </source>
</evidence>
<evidence type="ECO:0000313" key="2">
    <source>
        <dbReference type="EMBL" id="MBM7613706.1"/>
    </source>
</evidence>
<keyword evidence="3" id="KW-1185">Reference proteome</keyword>
<comment type="caution">
    <text evidence="2">The sequence shown here is derived from an EMBL/GenBank/DDBJ whole genome shotgun (WGS) entry which is preliminary data.</text>
</comment>
<organism evidence="2 3">
    <name type="scientific">Alkaliphilus hydrothermalis</name>
    <dbReference type="NCBI Taxonomy" id="1482730"/>
    <lineage>
        <taxon>Bacteria</taxon>
        <taxon>Bacillati</taxon>
        <taxon>Bacillota</taxon>
        <taxon>Clostridia</taxon>
        <taxon>Peptostreptococcales</taxon>
        <taxon>Natronincolaceae</taxon>
        <taxon>Alkaliphilus</taxon>
    </lineage>
</organism>
<name>A0ABS2NLB6_9FIRM</name>
<dbReference type="Pfam" id="PF01248">
    <property type="entry name" value="Ribosomal_L7Ae"/>
    <property type="match status" value="1"/>
</dbReference>
<dbReference type="SUPFAM" id="SSF55315">
    <property type="entry name" value="L30e-like"/>
    <property type="match status" value="1"/>
</dbReference>
<dbReference type="EMBL" id="JAFBEE010000001">
    <property type="protein sequence ID" value="MBM7613706.1"/>
    <property type="molecule type" value="Genomic_DNA"/>
</dbReference>